<accession>A0ABV8TZM5</accession>
<dbReference type="RefSeq" id="WP_380621131.1">
    <property type="nucleotide sequence ID" value="NZ_JBHSDK010000015.1"/>
</dbReference>
<gene>
    <name evidence="3" type="ORF">ACFPET_11660</name>
</gene>
<proteinExistence type="predicted"/>
<evidence type="ECO:0000313" key="4">
    <source>
        <dbReference type="Proteomes" id="UP001595823"/>
    </source>
</evidence>
<organism evidence="3 4">
    <name type="scientific">Salininema proteolyticum</name>
    <dbReference type="NCBI Taxonomy" id="1607685"/>
    <lineage>
        <taxon>Bacteria</taxon>
        <taxon>Bacillati</taxon>
        <taxon>Actinomycetota</taxon>
        <taxon>Actinomycetes</taxon>
        <taxon>Glycomycetales</taxon>
        <taxon>Glycomycetaceae</taxon>
        <taxon>Salininema</taxon>
    </lineage>
</organism>
<sequence>MPSSYTEAMGSYLAREAEAAAELEALQAEYESERARLQHEVDRARERREVSELAAAEAENLKTDVDRRSTRLWADLAAFVGTQHCGTFPAKTAPSSDEEPRPDDIAAQMDDAERTLRSARRGEVPIEPPRLSYIVAALFGVLCASGGVRLAVLLLAGGDISHRAGASLALIAPVAVAPMLWGVWQGWVYRVRPRPLGVLLSVCCAAAAVAVGAVVFLRGF</sequence>
<feature type="transmembrane region" description="Helical" evidence="2">
    <location>
        <begin position="164"/>
        <end position="184"/>
    </location>
</feature>
<keyword evidence="1" id="KW-0175">Coiled coil</keyword>
<name>A0ABV8TZM5_9ACTN</name>
<keyword evidence="2" id="KW-1133">Transmembrane helix</keyword>
<dbReference type="EMBL" id="JBHSDK010000015">
    <property type="protein sequence ID" value="MFC4335858.1"/>
    <property type="molecule type" value="Genomic_DNA"/>
</dbReference>
<dbReference type="Proteomes" id="UP001595823">
    <property type="component" value="Unassembled WGS sequence"/>
</dbReference>
<protein>
    <submittedName>
        <fullName evidence="3">Uncharacterized protein</fullName>
    </submittedName>
</protein>
<evidence type="ECO:0000256" key="1">
    <source>
        <dbReference type="SAM" id="Coils"/>
    </source>
</evidence>
<keyword evidence="4" id="KW-1185">Reference proteome</keyword>
<keyword evidence="2" id="KW-0812">Transmembrane</keyword>
<comment type="caution">
    <text evidence="3">The sequence shown here is derived from an EMBL/GenBank/DDBJ whole genome shotgun (WGS) entry which is preliminary data.</text>
</comment>
<feature type="coiled-coil region" evidence="1">
    <location>
        <begin position="13"/>
        <end position="61"/>
    </location>
</feature>
<feature type="transmembrane region" description="Helical" evidence="2">
    <location>
        <begin position="196"/>
        <end position="217"/>
    </location>
</feature>
<evidence type="ECO:0000313" key="3">
    <source>
        <dbReference type="EMBL" id="MFC4335858.1"/>
    </source>
</evidence>
<keyword evidence="2" id="KW-0472">Membrane</keyword>
<reference evidence="4" key="1">
    <citation type="journal article" date="2019" name="Int. J. Syst. Evol. Microbiol.">
        <title>The Global Catalogue of Microorganisms (GCM) 10K type strain sequencing project: providing services to taxonomists for standard genome sequencing and annotation.</title>
        <authorList>
            <consortium name="The Broad Institute Genomics Platform"/>
            <consortium name="The Broad Institute Genome Sequencing Center for Infectious Disease"/>
            <person name="Wu L."/>
            <person name="Ma J."/>
        </authorList>
    </citation>
    <scope>NUCLEOTIDE SEQUENCE [LARGE SCALE GENOMIC DNA]</scope>
    <source>
        <strain evidence="4">IBRC-M 10908</strain>
    </source>
</reference>
<feature type="transmembrane region" description="Helical" evidence="2">
    <location>
        <begin position="131"/>
        <end position="152"/>
    </location>
</feature>
<evidence type="ECO:0000256" key="2">
    <source>
        <dbReference type="SAM" id="Phobius"/>
    </source>
</evidence>